<feature type="domain" description="YvlB/LiaX N-terminal" evidence="1">
    <location>
        <begin position="3"/>
        <end position="33"/>
    </location>
</feature>
<protein>
    <recommendedName>
        <fullName evidence="1">YvlB/LiaX N-terminal domain-containing protein</fullName>
    </recommendedName>
</protein>
<accession>A0A1F4U1V7</accession>
<evidence type="ECO:0000259" key="1">
    <source>
        <dbReference type="Pfam" id="PF22746"/>
    </source>
</evidence>
<dbReference type="Proteomes" id="UP000177025">
    <property type="component" value="Unassembled WGS sequence"/>
</dbReference>
<gene>
    <name evidence="2" type="ORF">A2Y85_06000</name>
</gene>
<reference evidence="2 3" key="1">
    <citation type="journal article" date="2016" name="Nat. Commun.">
        <title>Thousands of microbial genomes shed light on interconnected biogeochemical processes in an aquifer system.</title>
        <authorList>
            <person name="Anantharaman K."/>
            <person name="Brown C.T."/>
            <person name="Hug L.A."/>
            <person name="Sharon I."/>
            <person name="Castelle C.J."/>
            <person name="Probst A.J."/>
            <person name="Thomas B.C."/>
            <person name="Singh A."/>
            <person name="Wilkins M.J."/>
            <person name="Karaoz U."/>
            <person name="Brodie E.L."/>
            <person name="Williams K.H."/>
            <person name="Hubbard S.S."/>
            <person name="Banfield J.F."/>
        </authorList>
    </citation>
    <scope>NUCLEOTIDE SEQUENCE [LARGE SCALE GENOMIC DNA]</scope>
</reference>
<dbReference type="AlphaFoldDB" id="A0A1F4U1V7"/>
<dbReference type="Pfam" id="PF22746">
    <property type="entry name" value="SHOCT-like_DUF2089-C"/>
    <property type="match status" value="1"/>
</dbReference>
<evidence type="ECO:0000313" key="3">
    <source>
        <dbReference type="Proteomes" id="UP000177025"/>
    </source>
</evidence>
<proteinExistence type="predicted"/>
<comment type="caution">
    <text evidence="2">The sequence shown here is derived from an EMBL/GenBank/DDBJ whole genome shotgun (WGS) entry which is preliminary data.</text>
</comment>
<sequence length="133" mass="15228">MSEEKIKILKMVAEGKLTPEEAERLLSALSESQEKKRFFRVRVFTQKNHENPKVKVDIPISVLKLASKMSSAFRGIVPEGFKVNIHGKEIYLDELTPEIIDKILSEISEEEGKFMIAQVSDEENGEFVEVYIE</sequence>
<dbReference type="EMBL" id="MEUM01000159">
    <property type="protein sequence ID" value="OGC38955.1"/>
    <property type="molecule type" value="Genomic_DNA"/>
</dbReference>
<organism evidence="2 3">
    <name type="scientific">candidate division WOR-3 bacterium RBG_13_43_14</name>
    <dbReference type="NCBI Taxonomy" id="1802590"/>
    <lineage>
        <taxon>Bacteria</taxon>
        <taxon>Bacteria division WOR-3</taxon>
    </lineage>
</organism>
<evidence type="ECO:0000313" key="2">
    <source>
        <dbReference type="EMBL" id="OGC38955.1"/>
    </source>
</evidence>
<name>A0A1F4U1V7_UNCW3</name>
<dbReference type="InterPro" id="IPR053959">
    <property type="entry name" value="YvlB/LiaX_N"/>
</dbReference>